<protein>
    <submittedName>
        <fullName evidence="1">Uncharacterized protein</fullName>
    </submittedName>
</protein>
<evidence type="ECO:0000313" key="1">
    <source>
        <dbReference type="EMBL" id="MCT8336764.1"/>
    </source>
</evidence>
<comment type="caution">
    <text evidence="1">The sequence shown here is derived from an EMBL/GenBank/DDBJ whole genome shotgun (WGS) entry which is preliminary data.</text>
</comment>
<dbReference type="RefSeq" id="WP_261596831.1">
    <property type="nucleotide sequence ID" value="NZ_VHLL01000002.1"/>
</dbReference>
<reference evidence="1" key="1">
    <citation type="submission" date="2019-06" db="EMBL/GenBank/DDBJ databases">
        <title>Methanoculleus strain from Tamsui River, Taipei, Taiwan.</title>
        <authorList>
            <person name="You Y.-T."/>
            <person name="Chen S.-C."/>
            <person name="Lai S.-J."/>
            <person name="Lee Y.-C."/>
            <person name="Lai M.-C."/>
        </authorList>
    </citation>
    <scope>NUCLEOTIDE SEQUENCE</scope>
    <source>
        <strain evidence="1">Afa-1</strain>
    </source>
</reference>
<name>A0A9E5DDM6_9EURY</name>
<dbReference type="EMBL" id="VHLL01000002">
    <property type="protein sequence ID" value="MCT8336764.1"/>
    <property type="molecule type" value="Genomic_DNA"/>
</dbReference>
<dbReference type="Proteomes" id="UP001065682">
    <property type="component" value="Unassembled WGS sequence"/>
</dbReference>
<evidence type="ECO:0000313" key="2">
    <source>
        <dbReference type="Proteomes" id="UP001065682"/>
    </source>
</evidence>
<keyword evidence="2" id="KW-1185">Reference proteome</keyword>
<sequence>MHQDEETKEMLRDLLWLNALIATELIQITENTSRILRKADPPESCIVEHAALRETALKIADRYKPDTMLRKHVAEHQ</sequence>
<gene>
    <name evidence="1" type="ORF">FKB36_04490</name>
</gene>
<accession>A0A9E5DDM6</accession>
<organism evidence="1 2">
    <name type="scientific">Methanoculleus formosensis</name>
    <dbReference type="NCBI Taxonomy" id="2590886"/>
    <lineage>
        <taxon>Archaea</taxon>
        <taxon>Methanobacteriati</taxon>
        <taxon>Methanobacteriota</taxon>
        <taxon>Stenosarchaea group</taxon>
        <taxon>Methanomicrobia</taxon>
        <taxon>Methanomicrobiales</taxon>
        <taxon>Methanomicrobiaceae</taxon>
        <taxon>Methanoculleus</taxon>
    </lineage>
</organism>
<dbReference type="AlphaFoldDB" id="A0A9E5DDM6"/>
<proteinExistence type="predicted"/>